<dbReference type="PROSITE" id="PS00370">
    <property type="entry name" value="PEP_ENZYMES_PHOS_SITE"/>
    <property type="match status" value="1"/>
</dbReference>
<dbReference type="PANTHER" id="PTHR43030">
    <property type="entry name" value="PHOSPHOENOLPYRUVATE SYNTHASE"/>
    <property type="match status" value="1"/>
</dbReference>
<dbReference type="Gene3D" id="3.50.30.10">
    <property type="entry name" value="Phosphohistidine domain"/>
    <property type="match status" value="1"/>
</dbReference>
<feature type="domain" description="PEP-utilising enzyme mobile" evidence="4">
    <location>
        <begin position="397"/>
        <end position="468"/>
    </location>
</feature>
<dbReference type="STRING" id="1798704.A3J93_05370"/>
<evidence type="ECO:0000259" key="4">
    <source>
        <dbReference type="Pfam" id="PF00391"/>
    </source>
</evidence>
<comment type="caution">
    <text evidence="5">The sequence shown here is derived from an EMBL/GenBank/DDBJ whole genome shotgun (WGS) entry which is preliminary data.</text>
</comment>
<evidence type="ECO:0000256" key="1">
    <source>
        <dbReference type="ARBA" id="ARBA00007837"/>
    </source>
</evidence>
<dbReference type="InterPro" id="IPR008279">
    <property type="entry name" value="PEP-util_enz_mobile_dom"/>
</dbReference>
<dbReference type="InterPro" id="IPR018274">
    <property type="entry name" value="PEP_util_AS"/>
</dbReference>
<dbReference type="PANTHER" id="PTHR43030:SF1">
    <property type="entry name" value="PHOSPHOENOLPYRUVATE SYNTHASE"/>
    <property type="match status" value="1"/>
</dbReference>
<dbReference type="EMBL" id="MFQZ01000009">
    <property type="protein sequence ID" value="OGH87831.1"/>
    <property type="molecule type" value="Genomic_DNA"/>
</dbReference>
<organism evidence="5 6">
    <name type="scientific">Candidatus Magasanikbacteria bacterium RIFOXYC2_FULL_42_28</name>
    <dbReference type="NCBI Taxonomy" id="1798704"/>
    <lineage>
        <taxon>Bacteria</taxon>
        <taxon>Candidatus Magasanikiibacteriota</taxon>
    </lineage>
</organism>
<keyword evidence="2" id="KW-0547">Nucleotide-binding</keyword>
<keyword evidence="3" id="KW-0067">ATP-binding</keyword>
<proteinExistence type="inferred from homology"/>
<evidence type="ECO:0000313" key="5">
    <source>
        <dbReference type="EMBL" id="OGH87831.1"/>
    </source>
</evidence>
<dbReference type="GO" id="GO:0008986">
    <property type="term" value="F:pyruvate, water dikinase activity"/>
    <property type="evidence" value="ECO:0007669"/>
    <property type="project" value="InterPro"/>
</dbReference>
<protein>
    <recommendedName>
        <fullName evidence="4">PEP-utilising enzyme mobile domain-containing protein</fullName>
    </recommendedName>
</protein>
<accession>A0A1F6NVC4</accession>
<name>A0A1F6NVC4_9BACT</name>
<dbReference type="AlphaFoldDB" id="A0A1F6NVC4"/>
<comment type="similarity">
    <text evidence="1">Belongs to the PEP-utilizing enzyme family.</text>
</comment>
<dbReference type="InterPro" id="IPR036637">
    <property type="entry name" value="Phosphohistidine_dom_sf"/>
</dbReference>
<dbReference type="GO" id="GO:0005524">
    <property type="term" value="F:ATP binding"/>
    <property type="evidence" value="ECO:0007669"/>
    <property type="project" value="UniProtKB-KW"/>
</dbReference>
<dbReference type="Pfam" id="PF00391">
    <property type="entry name" value="PEP-utilizers"/>
    <property type="match status" value="1"/>
</dbReference>
<dbReference type="Proteomes" id="UP000177907">
    <property type="component" value="Unassembled WGS sequence"/>
</dbReference>
<dbReference type="InterPro" id="IPR006319">
    <property type="entry name" value="PEP_synth"/>
</dbReference>
<evidence type="ECO:0000256" key="3">
    <source>
        <dbReference type="ARBA" id="ARBA00022840"/>
    </source>
</evidence>
<sequence>MKKTKNNLPFDPNGRIFQWGPVPGKFFFCSMFTAVHYKHFRAKYKENWSETLWLFLNGRMFWVNDLNDIQAAGVKVFLKYLLPLKTHKKIYKEWQGYTAKLLKLHKNIDTADLTKLTDTQLKKMWVQYHNTYRDFWVTSSIPELANYGSEKYLKEKLQAIIKNENELMSAMEILTAPTRISFYQEEEIALSKTDNIKKHQQKYFWLKNSYAGTEILPTEFFAERKSKLNKNLETEAKEKIKETTAKKIAIQKKYFLSPEIMAIAQAISEGVGWQDERKKYIFMILHHENVMLEEVARRFKYSTEELYRAWYFEIEQIIAKKNLHAKLKKRKTGFGVRFFHTCKELNAQETENYWQTYETKVEKHITETKGAVASKGKTTKSQGVVHIVLDPNNIGSFKQGEVLVAPMTSPEYIFAMKLAGAVITDAGGLTSHAAIVSRELGIPCVVGAKGSTKVFKDGDAVEIDTVSGTVKLIK</sequence>
<dbReference type="SUPFAM" id="SSF52009">
    <property type="entry name" value="Phosphohistidine domain"/>
    <property type="match status" value="1"/>
</dbReference>
<evidence type="ECO:0000256" key="2">
    <source>
        <dbReference type="ARBA" id="ARBA00022741"/>
    </source>
</evidence>
<evidence type="ECO:0000313" key="6">
    <source>
        <dbReference type="Proteomes" id="UP000177907"/>
    </source>
</evidence>
<reference evidence="5 6" key="1">
    <citation type="journal article" date="2016" name="Nat. Commun.">
        <title>Thousands of microbial genomes shed light on interconnected biogeochemical processes in an aquifer system.</title>
        <authorList>
            <person name="Anantharaman K."/>
            <person name="Brown C.T."/>
            <person name="Hug L.A."/>
            <person name="Sharon I."/>
            <person name="Castelle C.J."/>
            <person name="Probst A.J."/>
            <person name="Thomas B.C."/>
            <person name="Singh A."/>
            <person name="Wilkins M.J."/>
            <person name="Karaoz U."/>
            <person name="Brodie E.L."/>
            <person name="Williams K.H."/>
            <person name="Hubbard S.S."/>
            <person name="Banfield J.F."/>
        </authorList>
    </citation>
    <scope>NUCLEOTIDE SEQUENCE [LARGE SCALE GENOMIC DNA]</scope>
</reference>
<gene>
    <name evidence="5" type="ORF">A3J93_05370</name>
</gene>